<dbReference type="PANTHER" id="PTHR14463:SF10">
    <property type="entry name" value="LIPASE MATURATION FACTOR 1"/>
    <property type="match status" value="1"/>
</dbReference>
<evidence type="ECO:0000256" key="5">
    <source>
        <dbReference type="ARBA" id="ARBA00022989"/>
    </source>
</evidence>
<evidence type="ECO:0000256" key="1">
    <source>
        <dbReference type="ARBA" id="ARBA00004477"/>
    </source>
</evidence>
<proteinExistence type="inferred from homology"/>
<dbReference type="InterPro" id="IPR057433">
    <property type="entry name" value="LMF1/2_C"/>
</dbReference>
<organism evidence="10 11">
    <name type="scientific">Chondromyces crocatus</name>
    <dbReference type="NCBI Taxonomy" id="52"/>
    <lineage>
        <taxon>Bacteria</taxon>
        <taxon>Pseudomonadati</taxon>
        <taxon>Myxococcota</taxon>
        <taxon>Polyangia</taxon>
        <taxon>Polyangiales</taxon>
        <taxon>Polyangiaceae</taxon>
        <taxon>Chondromyces</taxon>
    </lineage>
</organism>
<dbReference type="Pfam" id="PF06762">
    <property type="entry name" value="LMF1"/>
    <property type="match status" value="1"/>
</dbReference>
<evidence type="ECO:0000256" key="6">
    <source>
        <dbReference type="ARBA" id="ARBA00023136"/>
    </source>
</evidence>
<sequence>MIAAPESPDRTEASDPEHDAWVLRLRTSSYRKLAFLVHAGAGYTCTRFVLLRLLGLVYLASFASAATQIVPLLGPEGLLPATSYLDRAVAEAGSRLDAFLRVPSLFLWLPPSEKALLGTCWLGVALAIAVLCGATNALLQLLLWALHLSLIKIGQLFYGYGWEIQLAETGFLAIFLCPLGSVSPRGASPPPVIVIWLFRWLIARIMLGAGLIKLRGDPCWRDLTCLVYHYETQPIPSPLSWIWHHAPRDVHRMGVLFNHLVELVAPFFAFGPQRARWVAGGLFVVFQAALIASGNLSFLNWLTIIPAIACFDDELMKKLLPRKLSLWLSDEMPAEPSRPHRIGAAGLLVVVLGLSVDPVVNLISPRQVMNTSFDALALVNSYGAFGSVGRERYEAILSGRRGSSEEDDASWLAYELPCKPGDIHRRPCFLTPWHLRLDWQIWFAAQSDIERQPWLVHLAYKLLSGDPAVKQLFAVDPFPDSPPRFIRAELYRYEFTRPGEEGWWKRTYVGEYLRPIALEDRTLRSFMRAQGWK</sequence>
<feature type="transmembrane region" description="Helical" evidence="7">
    <location>
        <begin position="193"/>
        <end position="212"/>
    </location>
</feature>
<gene>
    <name evidence="10" type="ORF">CMC5_009030</name>
</gene>
<dbReference type="KEGG" id="ccro:CMC5_009030"/>
<dbReference type="STRING" id="52.CMC5_009030"/>
<evidence type="ECO:0000256" key="4">
    <source>
        <dbReference type="ARBA" id="ARBA00022824"/>
    </source>
</evidence>
<dbReference type="AlphaFoldDB" id="A0A0K1E7X4"/>
<reference evidence="10 11" key="1">
    <citation type="submission" date="2015-07" db="EMBL/GenBank/DDBJ databases">
        <title>Genome analysis of myxobacterium Chondromyces crocatus Cm c5 reveals a high potential for natural compound synthesis and the genetic basis for the loss of fruiting body formation.</title>
        <authorList>
            <person name="Zaburannyi N."/>
            <person name="Bunk B."/>
            <person name="Maier J."/>
            <person name="Overmann J."/>
            <person name="Mueller R."/>
        </authorList>
    </citation>
    <scope>NUCLEOTIDE SEQUENCE [LARGE SCALE GENOMIC DNA]</scope>
    <source>
        <strain evidence="10 11">Cm c5</strain>
    </source>
</reference>
<dbReference type="Pfam" id="PF25179">
    <property type="entry name" value="LMF1_C"/>
    <property type="match status" value="1"/>
</dbReference>
<evidence type="ECO:0000313" key="10">
    <source>
        <dbReference type="EMBL" id="AKT36782.1"/>
    </source>
</evidence>
<protein>
    <submittedName>
        <fullName evidence="10">Membrane protein</fullName>
    </submittedName>
</protein>
<feature type="transmembrane region" description="Helical" evidence="7">
    <location>
        <begin position="157"/>
        <end position="181"/>
    </location>
</feature>
<keyword evidence="11" id="KW-1185">Reference proteome</keyword>
<keyword evidence="5 7" id="KW-1133">Transmembrane helix</keyword>
<evidence type="ECO:0000256" key="7">
    <source>
        <dbReference type="SAM" id="Phobius"/>
    </source>
</evidence>
<evidence type="ECO:0000259" key="9">
    <source>
        <dbReference type="Pfam" id="PF25179"/>
    </source>
</evidence>
<evidence type="ECO:0000256" key="2">
    <source>
        <dbReference type="ARBA" id="ARBA00005512"/>
    </source>
</evidence>
<accession>A0A0K1E7X4</accession>
<evidence type="ECO:0000313" key="11">
    <source>
        <dbReference type="Proteomes" id="UP000067626"/>
    </source>
</evidence>
<keyword evidence="4" id="KW-0256">Endoplasmic reticulum</keyword>
<feature type="domain" description="Lipase maturation factor 1/2 C-terminal" evidence="9">
    <location>
        <begin position="378"/>
        <end position="513"/>
    </location>
</feature>
<feature type="transmembrane region" description="Helical" evidence="7">
    <location>
        <begin position="115"/>
        <end position="145"/>
    </location>
</feature>
<feature type="domain" description="Lipase maturation factor 1/2 N-terminal" evidence="8">
    <location>
        <begin position="158"/>
        <end position="316"/>
    </location>
</feature>
<evidence type="ECO:0000256" key="3">
    <source>
        <dbReference type="ARBA" id="ARBA00022692"/>
    </source>
</evidence>
<name>A0A0K1E7X4_CHOCO</name>
<dbReference type="EMBL" id="CP012159">
    <property type="protein sequence ID" value="AKT36782.1"/>
    <property type="molecule type" value="Genomic_DNA"/>
</dbReference>
<keyword evidence="6 7" id="KW-0472">Membrane</keyword>
<feature type="transmembrane region" description="Helical" evidence="7">
    <location>
        <begin position="49"/>
        <end position="70"/>
    </location>
</feature>
<feature type="transmembrane region" description="Helical" evidence="7">
    <location>
        <begin position="277"/>
        <end position="298"/>
    </location>
</feature>
<dbReference type="InterPro" id="IPR009613">
    <property type="entry name" value="LMF"/>
</dbReference>
<comment type="similarity">
    <text evidence="2">Belongs to the lipase maturation factor family.</text>
</comment>
<evidence type="ECO:0000259" key="8">
    <source>
        <dbReference type="Pfam" id="PF06762"/>
    </source>
</evidence>
<dbReference type="PANTHER" id="PTHR14463">
    <property type="entry name" value="LIPASE MATURATION FACTOR"/>
    <property type="match status" value="1"/>
</dbReference>
<dbReference type="Proteomes" id="UP000067626">
    <property type="component" value="Chromosome"/>
</dbReference>
<dbReference type="InterPro" id="IPR057434">
    <property type="entry name" value="LMF1/2_N"/>
</dbReference>
<dbReference type="OrthoDB" id="9801773at2"/>
<keyword evidence="3 7" id="KW-0812">Transmembrane</keyword>
<comment type="subcellular location">
    <subcellularLocation>
        <location evidence="1">Endoplasmic reticulum membrane</location>
        <topology evidence="1">Multi-pass membrane protein</topology>
    </subcellularLocation>
</comment>
<dbReference type="GO" id="GO:0051604">
    <property type="term" value="P:protein maturation"/>
    <property type="evidence" value="ECO:0007669"/>
    <property type="project" value="InterPro"/>
</dbReference>
<feature type="transmembrane region" description="Helical" evidence="7">
    <location>
        <begin position="342"/>
        <end position="363"/>
    </location>
</feature>